<dbReference type="Pfam" id="PF19263">
    <property type="entry name" value="DUF5906"/>
    <property type="match status" value="1"/>
</dbReference>
<protein>
    <recommendedName>
        <fullName evidence="5">SF3 helicase domain-containing protein</fullName>
    </recommendedName>
</protein>
<name>A0A9X7WGH2_9MYCO</name>
<dbReference type="Gene3D" id="3.40.50.300">
    <property type="entry name" value="P-loop containing nucleotide triphosphate hydrolases"/>
    <property type="match status" value="1"/>
</dbReference>
<dbReference type="Proteomes" id="UP000825008">
    <property type="component" value="Chromosome"/>
</dbReference>
<dbReference type="InterPro" id="IPR006500">
    <property type="entry name" value="Helicase_put_C_phage/plasmid"/>
</dbReference>
<evidence type="ECO:0000256" key="3">
    <source>
        <dbReference type="ARBA" id="ARBA00022840"/>
    </source>
</evidence>
<feature type="region of interest" description="Disordered" evidence="4">
    <location>
        <begin position="379"/>
        <end position="403"/>
    </location>
</feature>
<feature type="region of interest" description="Disordered" evidence="4">
    <location>
        <begin position="1"/>
        <end position="24"/>
    </location>
</feature>
<dbReference type="InterPro" id="IPR014015">
    <property type="entry name" value="Helicase_SF3_DNA-vir"/>
</dbReference>
<organism evidence="7 9">
    <name type="scientific">Mycolicibacter heraklionensis</name>
    <dbReference type="NCBI Taxonomy" id="512402"/>
    <lineage>
        <taxon>Bacteria</taxon>
        <taxon>Bacillati</taxon>
        <taxon>Actinomycetota</taxon>
        <taxon>Actinomycetes</taxon>
        <taxon>Mycobacteriales</taxon>
        <taxon>Mycobacteriaceae</taxon>
        <taxon>Mycolicibacter</taxon>
    </lineage>
</organism>
<evidence type="ECO:0000259" key="5">
    <source>
        <dbReference type="PROSITE" id="PS51206"/>
    </source>
</evidence>
<dbReference type="InterPro" id="IPR027417">
    <property type="entry name" value="P-loop_NTPase"/>
</dbReference>
<dbReference type="GO" id="GO:0016787">
    <property type="term" value="F:hydrolase activity"/>
    <property type="evidence" value="ECO:0007669"/>
    <property type="project" value="UniProtKB-KW"/>
</dbReference>
<dbReference type="Proteomes" id="UP000036464">
    <property type="component" value="Unassembled WGS sequence"/>
</dbReference>
<reference evidence="7" key="2">
    <citation type="submission" date="2021-08" db="EMBL/GenBank/DDBJ databases">
        <title>Whole genome sequencing of non-tuberculosis mycobacteria type-strains.</title>
        <authorList>
            <person name="Igarashi Y."/>
            <person name="Osugi A."/>
            <person name="Mitarai S."/>
        </authorList>
    </citation>
    <scope>NUCLEOTIDE SEQUENCE</scope>
    <source>
        <strain evidence="7">JCM 30995</strain>
    </source>
</reference>
<dbReference type="SUPFAM" id="SSF52540">
    <property type="entry name" value="P-loop containing nucleoside triphosphate hydrolases"/>
    <property type="match status" value="1"/>
</dbReference>
<evidence type="ECO:0000313" key="6">
    <source>
        <dbReference type="EMBL" id="KLO30566.1"/>
    </source>
</evidence>
<dbReference type="PROSITE" id="PS51206">
    <property type="entry name" value="SF3_HELICASE_1"/>
    <property type="match status" value="1"/>
</dbReference>
<feature type="compositionally biased region" description="Basic and acidic residues" evidence="4">
    <location>
        <begin position="8"/>
        <end position="24"/>
    </location>
</feature>
<evidence type="ECO:0000313" key="7">
    <source>
        <dbReference type="EMBL" id="QZA07044.1"/>
    </source>
</evidence>
<dbReference type="PANTHER" id="PTHR35372">
    <property type="entry name" value="ATP BINDING PROTEIN-RELATED"/>
    <property type="match status" value="1"/>
</dbReference>
<feature type="region of interest" description="Disordered" evidence="4">
    <location>
        <begin position="861"/>
        <end position="891"/>
    </location>
</feature>
<dbReference type="AlphaFoldDB" id="A0A9X7WGH2"/>
<sequence>MVENSNPGEERDGVTEENRQPNDQDEHDVLDVMAASVVGGSGAPLLELLGIRQDEHVSVCWQRPDRNFMAQLTSGSDAARVAAEHINDANVWFGVNPIGRHVRGGRGRAEDVTRCVALWADLDVGKDGACVDVDQALMIVKEVSEMLGANPIALVDSGSGGLHPYWLLDVGDPAWRFKLNPEEPWKDNAARERAQNGLRRFQRLVDHVAARHGVKVDNVSDMSRVLRWPGSYNRKRPDQPGLVELVESPLGIPEPLTLEWVENALDEAGIPAEAPKSRPGSGDGATVAGKAGDWRYGMLTHPYVLSMIEGWKTEAVNGRHHWMLSCFIRLACAHRCGRITESDYGRGRDVVLGRFTVDDLGRELRVDEGAPELQEAIRRAEAKSDEEALRECGGRDRDAGQTDSEYWAESVDVQRSDSGEIDTTDRLEDAYLGERIYRESLQDYQWTAEFGWMHYDGRRWTRTKDPIVADEVRSALIELHRGGALAGADHNRLQKISGLLSRSRIEGLAGVARMVSAKESQSIRFDDHPDLLNVGNGVVDLRTGELSPHGRELYLTKVIDVDYVPYAVHEDWDKALEALPDAECEVWLQERLGQGITGHPVPDDRLLVLKGGGSNGKTTIVDGVRGALGGDYMVSMPERILLARPSDHPTEMMKLCGARLAVMEEFPDQHINVKRLKDIQGTGEMTARHIGKDSVSWKPTHSAVITTNYFPKVDESDHGTWRRLVMLDFPYTYRKAGERLGPDDRLGDPGLRGRVEGGTEQQQAVLAWLVEGARRWYANDMAMSADPRSVTEATAQWREQSDVMLRYITERLVFDPQQWVPTGDLFDDFTSWSADAKHRQWTAQTFTSRFLGHEDVDKAGVRKGQVSTSREGLSRRPSRVSGQPTGAPLPKRTMAMLGVGFRVDEGGEAVEEGWAERAKRS</sequence>
<evidence type="ECO:0000256" key="2">
    <source>
        <dbReference type="ARBA" id="ARBA00022801"/>
    </source>
</evidence>
<dbReference type="EMBL" id="LDPO01000003">
    <property type="protein sequence ID" value="KLO30566.1"/>
    <property type="molecule type" value="Genomic_DNA"/>
</dbReference>
<keyword evidence="8" id="KW-1185">Reference proteome</keyword>
<dbReference type="EMBL" id="CP080997">
    <property type="protein sequence ID" value="QZA07044.1"/>
    <property type="molecule type" value="Genomic_DNA"/>
</dbReference>
<feature type="domain" description="SF3 helicase" evidence="5">
    <location>
        <begin position="583"/>
        <end position="744"/>
    </location>
</feature>
<reference evidence="6 8" key="1">
    <citation type="submission" date="2015-05" db="EMBL/GenBank/DDBJ databases">
        <title>Genome sequence of Mycobacterium heraklionense Davo strain.</title>
        <authorList>
            <person name="Greninger A.L."/>
            <person name="Cunningham G."/>
            <person name="Miller S."/>
        </authorList>
    </citation>
    <scope>NUCLEOTIDE SEQUENCE [LARGE SCALE GENOMIC DNA]</scope>
    <source>
        <strain evidence="6 8">Davo</strain>
    </source>
</reference>
<dbReference type="Pfam" id="PF08706">
    <property type="entry name" value="D5_N"/>
    <property type="match status" value="1"/>
</dbReference>
<gene>
    <name evidence="6" type="ORF">ABW16_06590</name>
    <name evidence="7" type="ORF">K3U94_19070</name>
</gene>
<dbReference type="KEGG" id="mher:K3U94_19070"/>
<dbReference type="NCBIfam" id="TIGR01613">
    <property type="entry name" value="primase_Cterm"/>
    <property type="match status" value="1"/>
</dbReference>
<dbReference type="InterPro" id="IPR045455">
    <property type="entry name" value="NrS-1_pol-like_helicase"/>
</dbReference>
<evidence type="ECO:0000256" key="4">
    <source>
        <dbReference type="SAM" id="MobiDB-lite"/>
    </source>
</evidence>
<dbReference type="PANTHER" id="PTHR35372:SF2">
    <property type="entry name" value="SF3 HELICASE DOMAIN-CONTAINING PROTEIN"/>
    <property type="match status" value="1"/>
</dbReference>
<evidence type="ECO:0000313" key="8">
    <source>
        <dbReference type="Proteomes" id="UP000036464"/>
    </source>
</evidence>
<accession>A0A9X7WGH2</accession>
<keyword evidence="1" id="KW-0547">Nucleotide-binding</keyword>
<dbReference type="RefSeq" id="WP_046302236.1">
    <property type="nucleotide sequence ID" value="NZ_CP080997.1"/>
</dbReference>
<evidence type="ECO:0000256" key="1">
    <source>
        <dbReference type="ARBA" id="ARBA00022741"/>
    </source>
</evidence>
<dbReference type="InterPro" id="IPR051620">
    <property type="entry name" value="ORF904-like_C"/>
</dbReference>
<evidence type="ECO:0000313" key="9">
    <source>
        <dbReference type="Proteomes" id="UP000825008"/>
    </source>
</evidence>
<dbReference type="OrthoDB" id="9763644at2"/>
<proteinExistence type="predicted"/>
<dbReference type="InterPro" id="IPR014818">
    <property type="entry name" value="Phage/plasmid_primase_P4_C"/>
</dbReference>
<dbReference type="GO" id="GO:0005524">
    <property type="term" value="F:ATP binding"/>
    <property type="evidence" value="ECO:0007669"/>
    <property type="project" value="UniProtKB-KW"/>
</dbReference>
<dbReference type="SMART" id="SM00885">
    <property type="entry name" value="D5_N"/>
    <property type="match status" value="1"/>
</dbReference>
<feature type="compositionally biased region" description="Basic and acidic residues" evidence="4">
    <location>
        <begin position="379"/>
        <end position="400"/>
    </location>
</feature>
<keyword evidence="3" id="KW-0067">ATP-binding</keyword>
<keyword evidence="2" id="KW-0378">Hydrolase</keyword>